<dbReference type="GO" id="GO:0016787">
    <property type="term" value="F:hydrolase activity"/>
    <property type="evidence" value="ECO:0007669"/>
    <property type="project" value="UniProtKB-ARBA"/>
</dbReference>
<dbReference type="SUPFAM" id="SSF53474">
    <property type="entry name" value="alpha/beta-Hydrolases"/>
    <property type="match status" value="1"/>
</dbReference>
<organism evidence="2 3">
    <name type="scientific">Forsythia ovata</name>
    <dbReference type="NCBI Taxonomy" id="205694"/>
    <lineage>
        <taxon>Eukaryota</taxon>
        <taxon>Viridiplantae</taxon>
        <taxon>Streptophyta</taxon>
        <taxon>Embryophyta</taxon>
        <taxon>Tracheophyta</taxon>
        <taxon>Spermatophyta</taxon>
        <taxon>Magnoliopsida</taxon>
        <taxon>eudicotyledons</taxon>
        <taxon>Gunneridae</taxon>
        <taxon>Pentapetalae</taxon>
        <taxon>asterids</taxon>
        <taxon>lamiids</taxon>
        <taxon>Lamiales</taxon>
        <taxon>Oleaceae</taxon>
        <taxon>Forsythieae</taxon>
        <taxon>Forsythia</taxon>
    </lineage>
</organism>
<evidence type="ECO:0000259" key="1">
    <source>
        <dbReference type="Pfam" id="PF12146"/>
    </source>
</evidence>
<feature type="domain" description="Serine aminopeptidase S33" evidence="1">
    <location>
        <begin position="56"/>
        <end position="303"/>
    </location>
</feature>
<evidence type="ECO:0000313" key="2">
    <source>
        <dbReference type="EMBL" id="KAL2555502.1"/>
    </source>
</evidence>
<dbReference type="PRINTS" id="PR00111">
    <property type="entry name" value="ABHYDROLASE"/>
</dbReference>
<name>A0ABD1X0K7_9LAMI</name>
<gene>
    <name evidence="2" type="ORF">Fot_00241</name>
</gene>
<dbReference type="InterPro" id="IPR029058">
    <property type="entry name" value="AB_hydrolase_fold"/>
</dbReference>
<comment type="caution">
    <text evidence="2">The sequence shown here is derived from an EMBL/GenBank/DDBJ whole genome shotgun (WGS) entry which is preliminary data.</text>
</comment>
<dbReference type="InterPro" id="IPR000073">
    <property type="entry name" value="AB_hydrolase_1"/>
</dbReference>
<dbReference type="Gene3D" id="3.40.50.1820">
    <property type="entry name" value="alpha/beta hydrolase"/>
    <property type="match status" value="1"/>
</dbReference>
<accession>A0ABD1X0K7</accession>
<dbReference type="Proteomes" id="UP001604277">
    <property type="component" value="Unassembled WGS sequence"/>
</dbReference>
<sequence>MEHKHPIAEANETSPFGSLSPEQFYARHSVSHASEYITSKQGLKLFTQWWTPNQTPIKGIVCMVHGYTGVSSWLFQLTSVHIAKHGFAVCAMDHMGHGFSEGLVAHLPNINLVVDECILFFNKFHAGYALNLPAFLYGESLGGAIALLITLRHDGVVPVKPFDGIILNGAMYGISNKFKPPWPLEHFLSIAAALVPTWCIVPTRGSLPFVSFKVEWKRKLAIASPGRFLQRPRAATAQELLRVCREVQGRFNEVDVPFLIVHGGDDVVCDPASATALYERAASKDKTLRIYPGMWHQLVGEPDEDVELVFGEIVKWLVTRADQAHAGPVVKDGDVAADAAGQVVTDGDD</sequence>
<dbReference type="Pfam" id="PF12146">
    <property type="entry name" value="Hydrolase_4"/>
    <property type="match status" value="1"/>
</dbReference>
<reference evidence="3" key="1">
    <citation type="submission" date="2024-07" db="EMBL/GenBank/DDBJ databases">
        <title>Two chromosome-level genome assemblies of Korean endemic species Abeliophyllum distichum and Forsythia ovata (Oleaceae).</title>
        <authorList>
            <person name="Jang H."/>
        </authorList>
    </citation>
    <scope>NUCLEOTIDE SEQUENCE [LARGE SCALE GENOMIC DNA]</scope>
</reference>
<protein>
    <submittedName>
        <fullName evidence="2">Alpha/beta-hydrolase superfamily protein</fullName>
    </submittedName>
</protein>
<keyword evidence="3" id="KW-1185">Reference proteome</keyword>
<dbReference type="PANTHER" id="PTHR11614">
    <property type="entry name" value="PHOSPHOLIPASE-RELATED"/>
    <property type="match status" value="1"/>
</dbReference>
<proteinExistence type="predicted"/>
<dbReference type="FunFam" id="3.40.50.1820:FF:000132">
    <property type="entry name" value="caffeoylshikimate esterase"/>
    <property type="match status" value="1"/>
</dbReference>
<dbReference type="InterPro" id="IPR022742">
    <property type="entry name" value="Hydrolase_4"/>
</dbReference>
<dbReference type="InterPro" id="IPR051044">
    <property type="entry name" value="MAG_DAG_Lipase"/>
</dbReference>
<dbReference type="AlphaFoldDB" id="A0ABD1X0K7"/>
<evidence type="ECO:0000313" key="3">
    <source>
        <dbReference type="Proteomes" id="UP001604277"/>
    </source>
</evidence>
<dbReference type="EMBL" id="JBFOLJ010000001">
    <property type="protein sequence ID" value="KAL2555502.1"/>
    <property type="molecule type" value="Genomic_DNA"/>
</dbReference>